<feature type="short sequence motif" description="DGA/G" evidence="4">
    <location>
        <begin position="211"/>
        <end position="213"/>
    </location>
</feature>
<name>A0A0A2LWG4_9FLAO</name>
<dbReference type="STRING" id="1121895.GCA_000378485_02754"/>
<dbReference type="PANTHER" id="PTHR14226">
    <property type="entry name" value="NEUROPATHY TARGET ESTERASE/SWISS CHEESE D.MELANOGASTER"/>
    <property type="match status" value="1"/>
</dbReference>
<evidence type="ECO:0000259" key="6">
    <source>
        <dbReference type="PROSITE" id="PS51635"/>
    </source>
</evidence>
<feature type="short sequence motif" description="GXGXXG" evidence="4">
    <location>
        <begin position="38"/>
        <end position="43"/>
    </location>
</feature>
<sequence>MKKLLLLLLCVSLFGTLAGQEKQPAQKRKPKIGLVLSGGGAKGLAHIGVLKVLEEAGVEISYVGGTSMGAIVGGLYAAGYSATELDSIFRDLDADALLRDFTPRGSKNFFEKRNDEMYALTLPFKNFKIGFPTAFSKGLYNYTTVNRLTDHVRNVRDFDKLPIPFVCIATDIETGEEVVLHKGVLPDAILASGAFPSLYSPVEIDGRLLIDGGVTNNYPIEEVKKMGADIIIGVDVQDPLKTRDQIKGATGVLVQINNYQMIKKMDAKRKATDIYIKPDISGFSVVSFEEGVDIIKKGEDAALKILDTLRKLGSGIPIVKPHIGIKDSLCIEQIEISGLKNYTRSYIIGKLSFKPGNKVSYDVFNNGITNLNATQNFTSIAYSFDKANAGDPEVLRLRLTETPITRFLKFGLHYDGLFKSAIVVNLTQKNFLKRNDVASLDVILGDNFRYNLDYYIDNGFYISYGLHSHYYGFNRNVSASYVADAATLLNLETINVDFTDFTNQIYIQTIFAQRFLLGGGAEYKHLKIKSPTLQNLNPVFEDSDYVSAYSYIKFDSYDNKHFPTQGYFFAAEAKAYLFSSDYTNTFNNFTTIKAEISTAKTIARHLTIELEAESGLTIGDNVATFDYILGGYGYNTFHTFRHFFGYDFVSLSGNSYLKGAATLDYEFVRKNHLNVTANYANVGSHLYREGKLISWPSYSGYAVGYGMETIIGPLEIKHSWSPETGKHYTWFSVGFWF</sequence>
<keyword evidence="3 4" id="KW-0443">Lipid metabolism</keyword>
<dbReference type="Proteomes" id="UP000030152">
    <property type="component" value="Unassembled WGS sequence"/>
</dbReference>
<feature type="short sequence motif" description="GXSXG" evidence="4">
    <location>
        <begin position="65"/>
        <end position="69"/>
    </location>
</feature>
<dbReference type="InterPro" id="IPR043864">
    <property type="entry name" value="Omp85-like_dom"/>
</dbReference>
<dbReference type="Pfam" id="PF01734">
    <property type="entry name" value="Patatin"/>
    <property type="match status" value="1"/>
</dbReference>
<feature type="chain" id="PRO_5002002594" evidence="5">
    <location>
        <begin position="19"/>
        <end position="737"/>
    </location>
</feature>
<feature type="domain" description="PNPLA" evidence="6">
    <location>
        <begin position="34"/>
        <end position="224"/>
    </location>
</feature>
<dbReference type="EMBL" id="JRLX01000043">
    <property type="protein sequence ID" value="KGO84667.1"/>
    <property type="molecule type" value="Genomic_DNA"/>
</dbReference>
<evidence type="ECO:0000256" key="4">
    <source>
        <dbReference type="PROSITE-ProRule" id="PRU01161"/>
    </source>
</evidence>
<dbReference type="PANTHER" id="PTHR14226:SF76">
    <property type="entry name" value="NTE FAMILY PROTEIN RSSA"/>
    <property type="match status" value="1"/>
</dbReference>
<organism evidence="7 8">
    <name type="scientific">Flavobacterium rivuli WB 3.3-2 = DSM 21788</name>
    <dbReference type="NCBI Taxonomy" id="1121895"/>
    <lineage>
        <taxon>Bacteria</taxon>
        <taxon>Pseudomonadati</taxon>
        <taxon>Bacteroidota</taxon>
        <taxon>Flavobacteriia</taxon>
        <taxon>Flavobacteriales</taxon>
        <taxon>Flavobacteriaceae</taxon>
        <taxon>Flavobacterium</taxon>
    </lineage>
</organism>
<dbReference type="Gene3D" id="3.10.20.310">
    <property type="entry name" value="membrane protein fhac"/>
    <property type="match status" value="1"/>
</dbReference>
<keyword evidence="1 4" id="KW-0378">Hydrolase</keyword>
<dbReference type="AlphaFoldDB" id="A0A0A2LWG4"/>
<protein>
    <submittedName>
        <fullName evidence="7">Patatin</fullName>
    </submittedName>
</protein>
<evidence type="ECO:0000256" key="3">
    <source>
        <dbReference type="ARBA" id="ARBA00023098"/>
    </source>
</evidence>
<comment type="caution">
    <text evidence="7">The sequence shown here is derived from an EMBL/GenBank/DDBJ whole genome shotgun (WGS) entry which is preliminary data.</text>
</comment>
<reference evidence="7 8" key="1">
    <citation type="submission" date="2013-09" db="EMBL/GenBank/DDBJ databases">
        <authorList>
            <person name="Zeng Z."/>
            <person name="Chen C."/>
        </authorList>
    </citation>
    <scope>NUCLEOTIDE SEQUENCE [LARGE SCALE GENOMIC DNA]</scope>
    <source>
        <strain evidence="7 8">WB 3.3-2</strain>
    </source>
</reference>
<dbReference type="eggNOG" id="COG4775">
    <property type="taxonomic scope" value="Bacteria"/>
</dbReference>
<accession>A0A0A2LWG4</accession>
<evidence type="ECO:0000256" key="1">
    <source>
        <dbReference type="ARBA" id="ARBA00022801"/>
    </source>
</evidence>
<dbReference type="PROSITE" id="PS51635">
    <property type="entry name" value="PNPLA"/>
    <property type="match status" value="1"/>
</dbReference>
<dbReference type="GO" id="GO:0016042">
    <property type="term" value="P:lipid catabolic process"/>
    <property type="evidence" value="ECO:0007669"/>
    <property type="project" value="UniProtKB-UniRule"/>
</dbReference>
<dbReference type="InterPro" id="IPR002641">
    <property type="entry name" value="PNPLA_dom"/>
</dbReference>
<dbReference type="InterPro" id="IPR050301">
    <property type="entry name" value="NTE"/>
</dbReference>
<evidence type="ECO:0000256" key="5">
    <source>
        <dbReference type="SAM" id="SignalP"/>
    </source>
</evidence>
<dbReference type="eggNOG" id="COG1752">
    <property type="taxonomic scope" value="Bacteria"/>
</dbReference>
<dbReference type="OrthoDB" id="9770965at2"/>
<dbReference type="InterPro" id="IPR016035">
    <property type="entry name" value="Acyl_Trfase/lysoPLipase"/>
</dbReference>
<evidence type="ECO:0000313" key="8">
    <source>
        <dbReference type="Proteomes" id="UP000030152"/>
    </source>
</evidence>
<keyword evidence="2 4" id="KW-0442">Lipid degradation</keyword>
<feature type="active site" description="Nucleophile" evidence="4">
    <location>
        <position position="67"/>
    </location>
</feature>
<evidence type="ECO:0000313" key="7">
    <source>
        <dbReference type="EMBL" id="KGO84667.1"/>
    </source>
</evidence>
<feature type="signal peptide" evidence="5">
    <location>
        <begin position="1"/>
        <end position="18"/>
    </location>
</feature>
<keyword evidence="8" id="KW-1185">Reference proteome</keyword>
<dbReference type="RefSeq" id="WP_020213922.1">
    <property type="nucleotide sequence ID" value="NZ_JRLX01000043.1"/>
</dbReference>
<feature type="active site" description="Proton acceptor" evidence="4">
    <location>
        <position position="211"/>
    </location>
</feature>
<dbReference type="CDD" id="cd07205">
    <property type="entry name" value="Pat_PNPLA6_PNPLA7_NTE1_like"/>
    <property type="match status" value="1"/>
</dbReference>
<dbReference type="SUPFAM" id="SSF52151">
    <property type="entry name" value="FabD/lysophospholipase-like"/>
    <property type="match status" value="1"/>
</dbReference>
<dbReference type="Gene3D" id="3.40.1090.10">
    <property type="entry name" value="Cytosolic phospholipase A2 catalytic domain"/>
    <property type="match status" value="2"/>
</dbReference>
<proteinExistence type="predicted"/>
<dbReference type="GO" id="GO:0016787">
    <property type="term" value="F:hydrolase activity"/>
    <property type="evidence" value="ECO:0007669"/>
    <property type="project" value="UniProtKB-UniRule"/>
</dbReference>
<evidence type="ECO:0000256" key="2">
    <source>
        <dbReference type="ARBA" id="ARBA00022963"/>
    </source>
</evidence>
<dbReference type="Pfam" id="PF19143">
    <property type="entry name" value="Omp85_2"/>
    <property type="match status" value="1"/>
</dbReference>
<gene>
    <name evidence="7" type="ORF">Q765_20420</name>
</gene>
<keyword evidence="5" id="KW-0732">Signal</keyword>